<proteinExistence type="predicted"/>
<comment type="caution">
    <text evidence="1">The sequence shown here is derived from an EMBL/GenBank/DDBJ whole genome shotgun (WGS) entry which is preliminary data.</text>
</comment>
<name>A0A9D3MR22_ANGAN</name>
<sequence length="122" mass="13424">MFSTPVQGLCSAVVSIENAMRESGQLPSCVWWRARGFFKPDKATPQSTAACLIGLLITTRCAGRTSTFRVQICFWVTGDAGAYPSMHWARSQNTLWTGRQSIAGHTQHSHSIPTLVPWTSLL</sequence>
<dbReference type="EMBL" id="JAFIRN010000003">
    <property type="protein sequence ID" value="KAG5853404.1"/>
    <property type="molecule type" value="Genomic_DNA"/>
</dbReference>
<dbReference type="Proteomes" id="UP001044222">
    <property type="component" value="Unassembled WGS sequence"/>
</dbReference>
<evidence type="ECO:0000313" key="1">
    <source>
        <dbReference type="EMBL" id="KAG5853404.1"/>
    </source>
</evidence>
<gene>
    <name evidence="1" type="ORF">ANANG_G00072940</name>
</gene>
<accession>A0A9D3MR22</accession>
<reference evidence="1" key="1">
    <citation type="submission" date="2021-01" db="EMBL/GenBank/DDBJ databases">
        <title>A chromosome-scale assembly of European eel, Anguilla anguilla.</title>
        <authorList>
            <person name="Henkel C."/>
            <person name="Jong-Raadsen S.A."/>
            <person name="Dufour S."/>
            <person name="Weltzien F.-A."/>
            <person name="Palstra A.P."/>
            <person name="Pelster B."/>
            <person name="Spaink H.P."/>
            <person name="Van Den Thillart G.E."/>
            <person name="Jansen H."/>
            <person name="Zahm M."/>
            <person name="Klopp C."/>
            <person name="Cedric C."/>
            <person name="Louis A."/>
            <person name="Berthelot C."/>
            <person name="Parey E."/>
            <person name="Roest Crollius H."/>
            <person name="Montfort J."/>
            <person name="Robinson-Rechavi M."/>
            <person name="Bucao C."/>
            <person name="Bouchez O."/>
            <person name="Gislard M."/>
            <person name="Lluch J."/>
            <person name="Milhes M."/>
            <person name="Lampietro C."/>
            <person name="Lopez Roques C."/>
            <person name="Donnadieu C."/>
            <person name="Braasch I."/>
            <person name="Desvignes T."/>
            <person name="Postlethwait J."/>
            <person name="Bobe J."/>
            <person name="Guiguen Y."/>
            <person name="Dirks R."/>
        </authorList>
    </citation>
    <scope>NUCLEOTIDE SEQUENCE</scope>
    <source>
        <strain evidence="1">Tag_6206</strain>
        <tissue evidence="1">Liver</tissue>
    </source>
</reference>
<organism evidence="1 2">
    <name type="scientific">Anguilla anguilla</name>
    <name type="common">European freshwater eel</name>
    <name type="synonym">Muraena anguilla</name>
    <dbReference type="NCBI Taxonomy" id="7936"/>
    <lineage>
        <taxon>Eukaryota</taxon>
        <taxon>Metazoa</taxon>
        <taxon>Chordata</taxon>
        <taxon>Craniata</taxon>
        <taxon>Vertebrata</taxon>
        <taxon>Euteleostomi</taxon>
        <taxon>Actinopterygii</taxon>
        <taxon>Neopterygii</taxon>
        <taxon>Teleostei</taxon>
        <taxon>Anguilliformes</taxon>
        <taxon>Anguillidae</taxon>
        <taxon>Anguilla</taxon>
    </lineage>
</organism>
<evidence type="ECO:0000313" key="2">
    <source>
        <dbReference type="Proteomes" id="UP001044222"/>
    </source>
</evidence>
<protein>
    <submittedName>
        <fullName evidence="1">Uncharacterized protein</fullName>
    </submittedName>
</protein>
<keyword evidence="2" id="KW-1185">Reference proteome</keyword>
<dbReference type="AlphaFoldDB" id="A0A9D3MR22"/>